<feature type="compositionally biased region" description="Basic and acidic residues" evidence="1">
    <location>
        <begin position="50"/>
        <end position="67"/>
    </location>
</feature>
<gene>
    <name evidence="2" type="ORF">JZ751_014276</name>
</gene>
<accession>A0A8T2NSF4</accession>
<dbReference type="AlphaFoldDB" id="A0A8T2NSF4"/>
<feature type="region of interest" description="Disordered" evidence="1">
    <location>
        <begin position="1"/>
        <end position="170"/>
    </location>
</feature>
<dbReference type="OrthoDB" id="8958419at2759"/>
<reference evidence="2" key="1">
    <citation type="thesis" date="2021" institute="BYU ScholarsArchive" country="Provo, UT, USA">
        <title>Applications of and Algorithms for Genome Assembly and Genomic Analyses with an Emphasis on Marine Teleosts.</title>
        <authorList>
            <person name="Pickett B.D."/>
        </authorList>
    </citation>
    <scope>NUCLEOTIDE SEQUENCE</scope>
    <source>
        <strain evidence="2">HI-2016</strain>
    </source>
</reference>
<dbReference type="EMBL" id="JAFBMS010000024">
    <property type="protein sequence ID" value="KAG9343295.1"/>
    <property type="molecule type" value="Genomic_DNA"/>
</dbReference>
<evidence type="ECO:0000313" key="3">
    <source>
        <dbReference type="Proteomes" id="UP000824540"/>
    </source>
</evidence>
<keyword evidence="3" id="KW-1185">Reference proteome</keyword>
<feature type="compositionally biased region" description="Basic and acidic residues" evidence="1">
    <location>
        <begin position="97"/>
        <end position="117"/>
    </location>
</feature>
<feature type="compositionally biased region" description="Acidic residues" evidence="1">
    <location>
        <begin position="12"/>
        <end position="29"/>
    </location>
</feature>
<feature type="non-terminal residue" evidence="2">
    <location>
        <position position="1"/>
    </location>
</feature>
<protein>
    <submittedName>
        <fullName evidence="2">Uncharacterized protein</fullName>
    </submittedName>
</protein>
<name>A0A8T2NSF4_9TELE</name>
<dbReference type="Proteomes" id="UP000824540">
    <property type="component" value="Unassembled WGS sequence"/>
</dbReference>
<feature type="compositionally biased region" description="Basic and acidic residues" evidence="1">
    <location>
        <begin position="1"/>
        <end position="11"/>
    </location>
</feature>
<evidence type="ECO:0000313" key="2">
    <source>
        <dbReference type="EMBL" id="KAG9343295.1"/>
    </source>
</evidence>
<sequence>MAEENEHKAQDDYEEDFEEEDERADEDADDARANIVMNEVSSSPSNSGSKEGEKDGHYERKDDEEAKYSSSGSDAEGKAEKKSASVSSESVSLFSGSRKDDPDSEAEEVKEAIKDNGADLFKTELQGESQIGCHPDKSEGRNTTSPSGCGEPQGEYTGDAWKAKNQLSAQPHSTAVTVLYNETQQTHGSAVEMTCVEESDGSMDSDGREAVSKENSLTTPVETTKWSVVKAEERDNEDMETQRGK</sequence>
<comment type="caution">
    <text evidence="2">The sequence shown here is derived from an EMBL/GenBank/DDBJ whole genome shotgun (WGS) entry which is preliminary data.</text>
</comment>
<feature type="compositionally biased region" description="Low complexity" evidence="1">
    <location>
        <begin position="84"/>
        <end position="96"/>
    </location>
</feature>
<organism evidence="2 3">
    <name type="scientific">Albula glossodonta</name>
    <name type="common">roundjaw bonefish</name>
    <dbReference type="NCBI Taxonomy" id="121402"/>
    <lineage>
        <taxon>Eukaryota</taxon>
        <taxon>Metazoa</taxon>
        <taxon>Chordata</taxon>
        <taxon>Craniata</taxon>
        <taxon>Vertebrata</taxon>
        <taxon>Euteleostomi</taxon>
        <taxon>Actinopterygii</taxon>
        <taxon>Neopterygii</taxon>
        <taxon>Teleostei</taxon>
        <taxon>Albuliformes</taxon>
        <taxon>Albulidae</taxon>
        <taxon>Albula</taxon>
    </lineage>
</organism>
<evidence type="ECO:0000256" key="1">
    <source>
        <dbReference type="SAM" id="MobiDB-lite"/>
    </source>
</evidence>
<feature type="compositionally biased region" description="Polar residues" evidence="1">
    <location>
        <begin position="213"/>
        <end position="226"/>
    </location>
</feature>
<feature type="region of interest" description="Disordered" evidence="1">
    <location>
        <begin position="197"/>
        <end position="245"/>
    </location>
</feature>
<proteinExistence type="predicted"/>